<keyword evidence="2" id="KW-0812">Transmembrane</keyword>
<gene>
    <name evidence="3" type="ORF">ACFFN1_01655</name>
</gene>
<feature type="region of interest" description="Disordered" evidence="1">
    <location>
        <begin position="258"/>
        <end position="344"/>
    </location>
</feature>
<organism evidence="3 4">
    <name type="scientific">Brevibacterium otitidis</name>
    <dbReference type="NCBI Taxonomy" id="53364"/>
    <lineage>
        <taxon>Bacteria</taxon>
        <taxon>Bacillati</taxon>
        <taxon>Actinomycetota</taxon>
        <taxon>Actinomycetes</taxon>
        <taxon>Micrococcales</taxon>
        <taxon>Brevibacteriaceae</taxon>
        <taxon>Brevibacterium</taxon>
    </lineage>
</organism>
<keyword evidence="2" id="KW-1133">Transmembrane helix</keyword>
<feature type="compositionally biased region" description="Basic residues" evidence="1">
    <location>
        <begin position="281"/>
        <end position="290"/>
    </location>
</feature>
<evidence type="ECO:0000313" key="4">
    <source>
        <dbReference type="Proteomes" id="UP001589707"/>
    </source>
</evidence>
<dbReference type="EMBL" id="JBHMAU010000018">
    <property type="protein sequence ID" value="MFB9775128.1"/>
    <property type="molecule type" value="Genomic_DNA"/>
</dbReference>
<evidence type="ECO:0000256" key="1">
    <source>
        <dbReference type="SAM" id="MobiDB-lite"/>
    </source>
</evidence>
<name>A0ABV5WYX0_9MICO</name>
<evidence type="ECO:0008006" key="5">
    <source>
        <dbReference type="Google" id="ProtNLM"/>
    </source>
</evidence>
<feature type="region of interest" description="Disordered" evidence="1">
    <location>
        <begin position="374"/>
        <end position="413"/>
    </location>
</feature>
<feature type="compositionally biased region" description="Basic and acidic residues" evidence="1">
    <location>
        <begin position="397"/>
        <end position="406"/>
    </location>
</feature>
<dbReference type="RefSeq" id="WP_376837981.1">
    <property type="nucleotide sequence ID" value="NZ_JBHMAU010000018.1"/>
</dbReference>
<accession>A0ABV5WYX0</accession>
<evidence type="ECO:0000256" key="2">
    <source>
        <dbReference type="SAM" id="Phobius"/>
    </source>
</evidence>
<feature type="transmembrane region" description="Helical" evidence="2">
    <location>
        <begin position="348"/>
        <end position="370"/>
    </location>
</feature>
<comment type="caution">
    <text evidence="3">The sequence shown here is derived from an EMBL/GenBank/DDBJ whole genome shotgun (WGS) entry which is preliminary data.</text>
</comment>
<evidence type="ECO:0000313" key="3">
    <source>
        <dbReference type="EMBL" id="MFB9775128.1"/>
    </source>
</evidence>
<proteinExistence type="predicted"/>
<feature type="compositionally biased region" description="Low complexity" evidence="1">
    <location>
        <begin position="382"/>
        <end position="396"/>
    </location>
</feature>
<dbReference type="Proteomes" id="UP001589707">
    <property type="component" value="Unassembled WGS sequence"/>
</dbReference>
<keyword evidence="2" id="KW-0472">Membrane</keyword>
<protein>
    <recommendedName>
        <fullName evidence="5">Protein kinase domain-containing protein</fullName>
    </recommendedName>
</protein>
<reference evidence="3 4" key="1">
    <citation type="submission" date="2024-09" db="EMBL/GenBank/DDBJ databases">
        <authorList>
            <person name="Sun Q."/>
            <person name="Mori K."/>
        </authorList>
    </citation>
    <scope>NUCLEOTIDE SEQUENCE [LARGE SCALE GENOMIC DNA]</scope>
    <source>
        <strain evidence="3 4">JCM 11683</strain>
    </source>
</reference>
<sequence length="525" mass="54514">MAEQHWQTVAEVAPGIRRISAGEDTAWFLPNGDMADLTHRWPGTSTQQRRLTADEADVAVVDGRPAHVLGRPRQEDAAGMVVPRFHGGMLADALRSYAGLSLGQTLAVLGACLEALLAAPAPSPGRLRCHRGAFAVDETGAIHLIPGHTVPADTIISEACELGQLTYLALTGLTWEEHGVPVRDLVPRVPEPLAGILIELLEAEAGAGPALDHRLLAQVAASGEPEQIPFVPVEAEVSVSEAVTAQLRVDATVAAGLARRSAEKTKSSSRRGADTPARSTGAKRLRRSRAQQRDAAADRAAQGAAVTGEQERSGIGRLRAAAGVGRRERTRARSKPQSAAQKRVSGTALIGGAVAVLLALAGVATLTGLIDVGSPGSTGGRTAVAEQQPAEPAATEDASRAAHGEEGPTSAADPAEAFAALTRQREDAYSAGDAAALAELTVPGSPAAAADEDADVSRFSGHTISIAIESAVIAAHDGDRAELDVTTHTRTTSPDGESHDYGAVSMRIELRWEADGWRVYDAVDS</sequence>
<keyword evidence="4" id="KW-1185">Reference proteome</keyword>
<feature type="compositionally biased region" description="Low complexity" evidence="1">
    <location>
        <begin position="315"/>
        <end position="324"/>
    </location>
</feature>